<keyword evidence="2" id="KW-1185">Reference proteome</keyword>
<evidence type="ECO:0000313" key="2">
    <source>
        <dbReference type="Proteomes" id="UP001396334"/>
    </source>
</evidence>
<dbReference type="InterPro" id="IPR036291">
    <property type="entry name" value="NAD(P)-bd_dom_sf"/>
</dbReference>
<sequence>MGSLDFILGNTIDGSSEDVPKVLTYLDKANDYISKVDNPNNESTVQHLAEMMTKICTMVSGEPVLESPTMDVISKEFHFSILFAIGVGDIMLQQELLQNALMDNNLQWLCHCYSTRVYRDCKGIYVDADYPTNPTNEMVKLRLAAEQGWLNLVFDVGFKAHVFRFGDICQALEDNIYTQLSKRNYHIKDDDPKSWKIVFVYALDLVEKKWHCPAKKITWHESVE</sequence>
<comment type="caution">
    <text evidence="1">The sequence shown here is derived from an EMBL/GenBank/DDBJ whole genome shotgun (WGS) entry which is preliminary data.</text>
</comment>
<dbReference type="EMBL" id="JBBPBN010000013">
    <property type="protein sequence ID" value="KAK9026656.1"/>
    <property type="molecule type" value="Genomic_DNA"/>
</dbReference>
<evidence type="ECO:0000313" key="1">
    <source>
        <dbReference type="EMBL" id="KAK9026656.1"/>
    </source>
</evidence>
<dbReference type="SUPFAM" id="SSF51735">
    <property type="entry name" value="NAD(P)-binding Rossmann-fold domains"/>
    <property type="match status" value="1"/>
</dbReference>
<reference evidence="1 2" key="1">
    <citation type="journal article" date="2024" name="G3 (Bethesda)">
        <title>Genome assembly of Hibiscus sabdariffa L. provides insights into metabolisms of medicinal natural products.</title>
        <authorList>
            <person name="Kim T."/>
        </authorList>
    </citation>
    <scope>NUCLEOTIDE SEQUENCE [LARGE SCALE GENOMIC DNA]</scope>
    <source>
        <strain evidence="1">TK-2024</strain>
        <tissue evidence="1">Old leaves</tissue>
    </source>
</reference>
<protein>
    <submittedName>
        <fullName evidence="1">Uncharacterized protein</fullName>
    </submittedName>
</protein>
<dbReference type="Proteomes" id="UP001396334">
    <property type="component" value="Unassembled WGS sequence"/>
</dbReference>
<organism evidence="1 2">
    <name type="scientific">Hibiscus sabdariffa</name>
    <name type="common">roselle</name>
    <dbReference type="NCBI Taxonomy" id="183260"/>
    <lineage>
        <taxon>Eukaryota</taxon>
        <taxon>Viridiplantae</taxon>
        <taxon>Streptophyta</taxon>
        <taxon>Embryophyta</taxon>
        <taxon>Tracheophyta</taxon>
        <taxon>Spermatophyta</taxon>
        <taxon>Magnoliopsida</taxon>
        <taxon>eudicotyledons</taxon>
        <taxon>Gunneridae</taxon>
        <taxon>Pentapetalae</taxon>
        <taxon>rosids</taxon>
        <taxon>malvids</taxon>
        <taxon>Malvales</taxon>
        <taxon>Malvaceae</taxon>
        <taxon>Malvoideae</taxon>
        <taxon>Hibiscus</taxon>
    </lineage>
</organism>
<gene>
    <name evidence="1" type="ORF">V6N11_039491</name>
</gene>
<dbReference type="Gene3D" id="3.40.50.720">
    <property type="entry name" value="NAD(P)-binding Rossmann-like Domain"/>
    <property type="match status" value="1"/>
</dbReference>
<proteinExistence type="predicted"/>
<accession>A0ABR2SN24</accession>
<name>A0ABR2SN24_9ROSI</name>